<dbReference type="RefSeq" id="WP_126724434.1">
    <property type="nucleotide sequence ID" value="NZ_RYZH01000008.1"/>
</dbReference>
<keyword evidence="3" id="KW-1133">Transmembrane helix</keyword>
<dbReference type="Proteomes" id="UP000280296">
    <property type="component" value="Unassembled WGS sequence"/>
</dbReference>
<accession>A0A432MNG1</accession>
<dbReference type="AlphaFoldDB" id="A0A432MNG1"/>
<evidence type="ECO:0000313" key="7">
    <source>
        <dbReference type="EMBL" id="RUL88727.1"/>
    </source>
</evidence>
<evidence type="ECO:0000256" key="2">
    <source>
        <dbReference type="ARBA" id="ARBA00022692"/>
    </source>
</evidence>
<dbReference type="Pfam" id="PF06803">
    <property type="entry name" value="DUF1232"/>
    <property type="match status" value="1"/>
</dbReference>
<evidence type="ECO:0000259" key="6">
    <source>
        <dbReference type="Pfam" id="PF06803"/>
    </source>
</evidence>
<gene>
    <name evidence="7" type="ORF">TsocGM_06220</name>
</gene>
<comment type="subcellular location">
    <subcellularLocation>
        <location evidence="1">Endomembrane system</location>
        <topology evidence="1">Multi-pass membrane protein</topology>
    </subcellularLocation>
</comment>
<organism evidence="7 8">
    <name type="scientific">Tautonia sociabilis</name>
    <dbReference type="NCBI Taxonomy" id="2080755"/>
    <lineage>
        <taxon>Bacteria</taxon>
        <taxon>Pseudomonadati</taxon>
        <taxon>Planctomycetota</taxon>
        <taxon>Planctomycetia</taxon>
        <taxon>Isosphaerales</taxon>
        <taxon>Isosphaeraceae</taxon>
        <taxon>Tautonia</taxon>
    </lineage>
</organism>
<dbReference type="EMBL" id="RYZH01000008">
    <property type="protein sequence ID" value="RUL88727.1"/>
    <property type="molecule type" value="Genomic_DNA"/>
</dbReference>
<name>A0A432MNG1_9BACT</name>
<keyword evidence="4" id="KW-0472">Membrane</keyword>
<reference evidence="7 8" key="2">
    <citation type="submission" date="2019-01" db="EMBL/GenBank/DDBJ databases">
        <title>Tautonia sociabilis, a novel thermotolerant planctomycete of Isosphaeraceae family, isolated from a 4000 m deep subterranean habitat.</title>
        <authorList>
            <person name="Kovaleva O.L."/>
            <person name="Elcheninov A.G."/>
            <person name="Van Heerden E."/>
            <person name="Toshchakov S.V."/>
            <person name="Novikov A."/>
            <person name="Bonch-Osmolovskaya E.A."/>
            <person name="Kublanov I.V."/>
        </authorList>
    </citation>
    <scope>NUCLEOTIDE SEQUENCE [LARGE SCALE GENOMIC DNA]</scope>
    <source>
        <strain evidence="7 8">GM2012</strain>
    </source>
</reference>
<dbReference type="InterPro" id="IPR010652">
    <property type="entry name" value="DUF1232"/>
</dbReference>
<evidence type="ECO:0000313" key="8">
    <source>
        <dbReference type="Proteomes" id="UP000280296"/>
    </source>
</evidence>
<keyword evidence="2" id="KW-0812">Transmembrane</keyword>
<dbReference type="OrthoDB" id="9793277at2"/>
<reference evidence="7 8" key="1">
    <citation type="submission" date="2018-12" db="EMBL/GenBank/DDBJ databases">
        <authorList>
            <person name="Toschakov S.V."/>
        </authorList>
    </citation>
    <scope>NUCLEOTIDE SEQUENCE [LARGE SCALE GENOMIC DNA]</scope>
    <source>
        <strain evidence="7 8">GM2012</strain>
    </source>
</reference>
<evidence type="ECO:0000256" key="3">
    <source>
        <dbReference type="ARBA" id="ARBA00022989"/>
    </source>
</evidence>
<keyword evidence="8" id="KW-1185">Reference proteome</keyword>
<evidence type="ECO:0000256" key="5">
    <source>
        <dbReference type="SAM" id="MobiDB-lite"/>
    </source>
</evidence>
<protein>
    <submittedName>
        <fullName evidence="7">DUF1232 domain-containing protein</fullName>
    </submittedName>
</protein>
<feature type="domain" description="DUF1232" evidence="6">
    <location>
        <begin position="81"/>
        <end position="115"/>
    </location>
</feature>
<evidence type="ECO:0000256" key="4">
    <source>
        <dbReference type="ARBA" id="ARBA00023136"/>
    </source>
</evidence>
<proteinExistence type="predicted"/>
<sequence length="155" mass="16747">MPDNRLTRWFRKAEAEAGVPPPSEPIRAEDFVGSDQDRNERYVREGFAAKAKGFLTKLPMAEEVASAYFCMLDPATPKWVKGIAAAALAYFVLPVDAIVDAIPFAGLMDDVTVLTGALTAISAFITDEHRARARSWMASEQITPSADPDGVGSEG</sequence>
<comment type="caution">
    <text evidence="7">The sequence shown here is derived from an EMBL/GenBank/DDBJ whole genome shotgun (WGS) entry which is preliminary data.</text>
</comment>
<dbReference type="GO" id="GO:0012505">
    <property type="term" value="C:endomembrane system"/>
    <property type="evidence" value="ECO:0007669"/>
    <property type="project" value="UniProtKB-SubCell"/>
</dbReference>
<feature type="region of interest" description="Disordered" evidence="5">
    <location>
        <begin position="136"/>
        <end position="155"/>
    </location>
</feature>
<evidence type="ECO:0000256" key="1">
    <source>
        <dbReference type="ARBA" id="ARBA00004127"/>
    </source>
</evidence>